<organism evidence="1 2">
    <name type="scientific">Pseudovibrio exalbescens</name>
    <dbReference type="NCBI Taxonomy" id="197461"/>
    <lineage>
        <taxon>Bacteria</taxon>
        <taxon>Pseudomonadati</taxon>
        <taxon>Pseudomonadota</taxon>
        <taxon>Alphaproteobacteria</taxon>
        <taxon>Hyphomicrobiales</taxon>
        <taxon>Stappiaceae</taxon>
        <taxon>Pseudovibrio</taxon>
    </lineage>
</organism>
<evidence type="ECO:0000313" key="1">
    <source>
        <dbReference type="EMBL" id="OKL42905.1"/>
    </source>
</evidence>
<accession>A0A1U7JDX7</accession>
<evidence type="ECO:0000313" key="2">
    <source>
        <dbReference type="Proteomes" id="UP000185783"/>
    </source>
</evidence>
<name>A0A1U7JDX7_9HYPH</name>
<evidence type="ECO:0008006" key="3">
    <source>
        <dbReference type="Google" id="ProtNLM"/>
    </source>
</evidence>
<comment type="caution">
    <text evidence="1">The sequence shown here is derived from an EMBL/GenBank/DDBJ whole genome shotgun (WGS) entry which is preliminary data.</text>
</comment>
<dbReference type="EMBL" id="LVVZ01000025">
    <property type="protein sequence ID" value="OKL42905.1"/>
    <property type="molecule type" value="Genomic_DNA"/>
</dbReference>
<dbReference type="Proteomes" id="UP000185783">
    <property type="component" value="Unassembled WGS sequence"/>
</dbReference>
<gene>
    <name evidence="1" type="ORF">A3843_16235</name>
</gene>
<dbReference type="RefSeq" id="WP_028482372.1">
    <property type="nucleotide sequence ID" value="NZ_LVVZ01000025.1"/>
</dbReference>
<proteinExistence type="predicted"/>
<keyword evidence="2" id="KW-1185">Reference proteome</keyword>
<sequence>MPNSIREMRRRAPLHYEAKADNARVVARIILDTSDAAQAQAASSIGYTGSTGIALRESFLRECSIALELVVKAVIAQKIEMKRSNKKVTTVPSSHDLVMLWATAGLPELSLEDRETLVIARRVLNWAGRYAAPKNDEREDKLYSEERRYLKDEPRPGELRIKKLRSIDWDQFDRLYKIAFEAFWSLRSEANPELS</sequence>
<protein>
    <recommendedName>
        <fullName evidence="3">HEPN domain-containing protein</fullName>
    </recommendedName>
</protein>
<dbReference type="AlphaFoldDB" id="A0A1U7JDX7"/>
<dbReference type="STRING" id="197461.A3843_16235"/>
<reference evidence="1 2" key="1">
    <citation type="submission" date="2016-03" db="EMBL/GenBank/DDBJ databases">
        <title>Genome sequence of Nesiotobacter sp. nov., a moderately halophilic alphaproteobacterium isolated from the Yellow Sea, China.</title>
        <authorList>
            <person name="Zhang G."/>
            <person name="Zhang R."/>
        </authorList>
    </citation>
    <scope>NUCLEOTIDE SEQUENCE [LARGE SCALE GENOMIC DNA]</scope>
    <source>
        <strain evidence="1 2">WB1-6</strain>
    </source>
</reference>